<dbReference type="GO" id="GO:0008955">
    <property type="term" value="F:peptidoglycan glycosyltransferase activity"/>
    <property type="evidence" value="ECO:0007669"/>
    <property type="project" value="UniProtKB-EC"/>
</dbReference>
<evidence type="ECO:0000256" key="12">
    <source>
        <dbReference type="ARBA" id="ARBA00022679"/>
    </source>
</evidence>
<dbReference type="GO" id="GO:0008360">
    <property type="term" value="P:regulation of cell shape"/>
    <property type="evidence" value="ECO:0007669"/>
    <property type="project" value="UniProtKB-KW"/>
</dbReference>
<dbReference type="InterPro" id="IPR001264">
    <property type="entry name" value="Glyco_trans_51"/>
</dbReference>
<dbReference type="Gene3D" id="3.40.710.10">
    <property type="entry name" value="DD-peptidase/beta-lactamase superfamily"/>
    <property type="match status" value="1"/>
</dbReference>
<dbReference type="InterPro" id="IPR050396">
    <property type="entry name" value="Glycosyltr_51/Transpeptidase"/>
</dbReference>
<dbReference type="Gene3D" id="1.10.3810.10">
    <property type="entry name" value="Biosynthetic peptidoglycan transglycosylase-like"/>
    <property type="match status" value="1"/>
</dbReference>
<evidence type="ECO:0000259" key="28">
    <source>
        <dbReference type="Pfam" id="PF00905"/>
    </source>
</evidence>
<evidence type="ECO:0000256" key="9">
    <source>
        <dbReference type="ARBA" id="ARBA00022645"/>
    </source>
</evidence>
<comment type="subcellular location">
    <subcellularLocation>
        <location evidence="2">Cell membrane</location>
        <topology evidence="2">Single-pass type II membrane protein</topology>
    </subcellularLocation>
</comment>
<evidence type="ECO:0000256" key="24">
    <source>
        <dbReference type="ARBA" id="ARBA00044770"/>
    </source>
</evidence>
<dbReference type="RefSeq" id="WP_118771864.1">
    <property type="nucleotide sequence ID" value="NZ_QRID01000001.1"/>
</dbReference>
<evidence type="ECO:0000256" key="22">
    <source>
        <dbReference type="ARBA" id="ARBA00023316"/>
    </source>
</evidence>
<evidence type="ECO:0000256" key="19">
    <source>
        <dbReference type="ARBA" id="ARBA00023136"/>
    </source>
</evidence>
<comment type="similarity">
    <text evidence="4">In the C-terminal section; belongs to the transpeptidase family.</text>
</comment>
<dbReference type="Proteomes" id="UP000284051">
    <property type="component" value="Unassembled WGS sequence"/>
</dbReference>
<reference evidence="30 31" key="1">
    <citation type="submission" date="2018-08" db="EMBL/GenBank/DDBJ databases">
        <title>A genome reference for cultivated species of the human gut microbiota.</title>
        <authorList>
            <person name="Zou Y."/>
            <person name="Xue W."/>
            <person name="Luo G."/>
        </authorList>
    </citation>
    <scope>NUCLEOTIDE SEQUENCE [LARGE SCALE GENOMIC DNA]</scope>
    <source>
        <strain evidence="30 31">AM22-21LB</strain>
    </source>
</reference>
<comment type="pathway">
    <text evidence="3">Cell wall biogenesis; peptidoglycan biosynthesis.</text>
</comment>
<evidence type="ECO:0000313" key="31">
    <source>
        <dbReference type="Proteomes" id="UP000284051"/>
    </source>
</evidence>
<dbReference type="PANTHER" id="PTHR32282">
    <property type="entry name" value="BINDING PROTEIN TRANSPEPTIDASE, PUTATIVE-RELATED"/>
    <property type="match status" value="1"/>
</dbReference>
<keyword evidence="22" id="KW-0961">Cell wall biogenesis/degradation</keyword>
<name>A0A3R6G345_9FIRM</name>
<keyword evidence="20" id="KW-0046">Antibiotic resistance</keyword>
<evidence type="ECO:0000256" key="1">
    <source>
        <dbReference type="ARBA" id="ARBA00002624"/>
    </source>
</evidence>
<dbReference type="GO" id="GO:0046677">
    <property type="term" value="P:response to antibiotic"/>
    <property type="evidence" value="ECO:0007669"/>
    <property type="project" value="UniProtKB-KW"/>
</dbReference>
<evidence type="ECO:0000259" key="29">
    <source>
        <dbReference type="Pfam" id="PF00912"/>
    </source>
</evidence>
<evidence type="ECO:0000256" key="21">
    <source>
        <dbReference type="ARBA" id="ARBA00023268"/>
    </source>
</evidence>
<proteinExistence type="inferred from homology"/>
<evidence type="ECO:0000256" key="5">
    <source>
        <dbReference type="ARBA" id="ARBA00007739"/>
    </source>
</evidence>
<keyword evidence="14" id="KW-0378">Hydrolase</keyword>
<dbReference type="InterPro" id="IPR012338">
    <property type="entry name" value="Beta-lactam/transpept-like"/>
</dbReference>
<dbReference type="EC" id="2.4.99.28" evidence="24"/>
<dbReference type="SUPFAM" id="SSF53955">
    <property type="entry name" value="Lysozyme-like"/>
    <property type="match status" value="1"/>
</dbReference>
<dbReference type="EMBL" id="QRID01000001">
    <property type="protein sequence ID" value="RHG30939.1"/>
    <property type="molecule type" value="Genomic_DNA"/>
</dbReference>
<evidence type="ECO:0000256" key="6">
    <source>
        <dbReference type="ARBA" id="ARBA00012448"/>
    </source>
</evidence>
<feature type="domain" description="Penicillin-binding protein transpeptidase" evidence="28">
    <location>
        <begin position="376"/>
        <end position="639"/>
    </location>
</feature>
<evidence type="ECO:0000256" key="7">
    <source>
        <dbReference type="ARBA" id="ARBA00018638"/>
    </source>
</evidence>
<dbReference type="InterPro" id="IPR023346">
    <property type="entry name" value="Lysozyme-like_dom_sf"/>
</dbReference>
<evidence type="ECO:0000256" key="23">
    <source>
        <dbReference type="ARBA" id="ARBA00034000"/>
    </source>
</evidence>
<dbReference type="NCBIfam" id="TIGR02074">
    <property type="entry name" value="PBP_1a_fam"/>
    <property type="match status" value="1"/>
</dbReference>
<evidence type="ECO:0000256" key="10">
    <source>
        <dbReference type="ARBA" id="ARBA00022670"/>
    </source>
</evidence>
<dbReference type="GO" id="GO:0006508">
    <property type="term" value="P:proteolysis"/>
    <property type="evidence" value="ECO:0007669"/>
    <property type="project" value="UniProtKB-KW"/>
</dbReference>
<keyword evidence="13" id="KW-0812">Transmembrane</keyword>
<keyword evidence="8" id="KW-1003">Cell membrane</keyword>
<evidence type="ECO:0000313" key="30">
    <source>
        <dbReference type="EMBL" id="RHG30939.1"/>
    </source>
</evidence>
<feature type="compositionally biased region" description="Low complexity" evidence="27">
    <location>
        <begin position="687"/>
        <end position="784"/>
    </location>
</feature>
<dbReference type="SUPFAM" id="SSF56601">
    <property type="entry name" value="beta-lactamase/transpeptidase-like"/>
    <property type="match status" value="1"/>
</dbReference>
<comment type="pathway">
    <text evidence="26">Glycan biosynthesis.</text>
</comment>
<evidence type="ECO:0000256" key="14">
    <source>
        <dbReference type="ARBA" id="ARBA00022801"/>
    </source>
</evidence>
<evidence type="ECO:0000256" key="15">
    <source>
        <dbReference type="ARBA" id="ARBA00022960"/>
    </source>
</evidence>
<feature type="region of interest" description="Disordered" evidence="27">
    <location>
        <begin position="669"/>
        <end position="784"/>
    </location>
</feature>
<evidence type="ECO:0000256" key="17">
    <source>
        <dbReference type="ARBA" id="ARBA00022984"/>
    </source>
</evidence>
<dbReference type="GO" id="GO:0009252">
    <property type="term" value="P:peptidoglycan biosynthetic process"/>
    <property type="evidence" value="ECO:0007669"/>
    <property type="project" value="UniProtKB-UniPathway"/>
</dbReference>
<dbReference type="Pfam" id="PF00912">
    <property type="entry name" value="Transgly"/>
    <property type="match status" value="1"/>
</dbReference>
<keyword evidence="10" id="KW-0645">Protease</keyword>
<dbReference type="GO" id="GO:0005886">
    <property type="term" value="C:plasma membrane"/>
    <property type="evidence" value="ECO:0007669"/>
    <property type="project" value="UniProtKB-SubCell"/>
</dbReference>
<dbReference type="InterPro" id="IPR001460">
    <property type="entry name" value="PCN-bd_Tpept"/>
</dbReference>
<evidence type="ECO:0000256" key="3">
    <source>
        <dbReference type="ARBA" id="ARBA00004752"/>
    </source>
</evidence>
<dbReference type="InterPro" id="IPR036950">
    <property type="entry name" value="PBP_transglycosylase"/>
</dbReference>
<keyword evidence="12" id="KW-0808">Transferase</keyword>
<comment type="catalytic activity">
    <reaction evidence="25">
        <text>[GlcNAc-(1-&gt;4)-Mur2Ac(oyl-L-Ala-gamma-D-Glu-L-Lys-D-Ala-D-Ala)](n)-di-trans,octa-cis-undecaprenyl diphosphate + beta-D-GlcNAc-(1-&gt;4)-Mur2Ac(oyl-L-Ala-gamma-D-Glu-L-Lys-D-Ala-D-Ala)-di-trans,octa-cis-undecaprenyl diphosphate = [GlcNAc-(1-&gt;4)-Mur2Ac(oyl-L-Ala-gamma-D-Glu-L-Lys-D-Ala-D-Ala)](n+1)-di-trans,octa-cis-undecaprenyl diphosphate + di-trans,octa-cis-undecaprenyl diphosphate + H(+)</text>
        <dbReference type="Rhea" id="RHEA:23708"/>
        <dbReference type="Rhea" id="RHEA-COMP:9602"/>
        <dbReference type="Rhea" id="RHEA-COMP:9603"/>
        <dbReference type="ChEBI" id="CHEBI:15378"/>
        <dbReference type="ChEBI" id="CHEBI:58405"/>
        <dbReference type="ChEBI" id="CHEBI:60033"/>
        <dbReference type="ChEBI" id="CHEBI:78435"/>
        <dbReference type="EC" id="2.4.99.28"/>
    </reaction>
</comment>
<organism evidence="30 31">
    <name type="scientific">Roseburia intestinalis</name>
    <dbReference type="NCBI Taxonomy" id="166486"/>
    <lineage>
        <taxon>Bacteria</taxon>
        <taxon>Bacillati</taxon>
        <taxon>Bacillota</taxon>
        <taxon>Clostridia</taxon>
        <taxon>Lachnospirales</taxon>
        <taxon>Lachnospiraceae</taxon>
        <taxon>Roseburia</taxon>
    </lineage>
</organism>
<keyword evidence="15" id="KW-0133">Cell shape</keyword>
<evidence type="ECO:0000256" key="16">
    <source>
        <dbReference type="ARBA" id="ARBA00022968"/>
    </source>
</evidence>
<dbReference type="Pfam" id="PF00905">
    <property type="entry name" value="Transpeptidase"/>
    <property type="match status" value="1"/>
</dbReference>
<accession>A0A3R6G345</accession>
<dbReference type="PROSITE" id="PS51257">
    <property type="entry name" value="PROKAR_LIPOPROTEIN"/>
    <property type="match status" value="1"/>
</dbReference>
<evidence type="ECO:0000256" key="25">
    <source>
        <dbReference type="ARBA" id="ARBA00049902"/>
    </source>
</evidence>
<feature type="domain" description="Glycosyl transferase family 51" evidence="29">
    <location>
        <begin position="77"/>
        <end position="251"/>
    </location>
</feature>
<evidence type="ECO:0000256" key="27">
    <source>
        <dbReference type="SAM" id="MobiDB-lite"/>
    </source>
</evidence>
<dbReference type="FunFam" id="1.10.3810.10:FF:000001">
    <property type="entry name" value="Penicillin-binding protein 1A"/>
    <property type="match status" value="1"/>
</dbReference>
<dbReference type="PANTHER" id="PTHR32282:SF11">
    <property type="entry name" value="PENICILLIN-BINDING PROTEIN 1B"/>
    <property type="match status" value="1"/>
</dbReference>
<evidence type="ECO:0000256" key="13">
    <source>
        <dbReference type="ARBA" id="ARBA00022692"/>
    </source>
</evidence>
<comment type="function">
    <text evidence="1">Cell wall formation. Synthesis of cross-linked peptidoglycan from the lipid intermediates. The enzyme has a penicillin-insensitive transglycosylase N-terminal domain (formation of linear glycan strands) and a penicillin-sensitive transpeptidase C-terminal domain (cross-linking of the peptide subunits).</text>
</comment>
<protein>
    <recommendedName>
        <fullName evidence="7">Penicillin-binding protein 1A</fullName>
        <ecNumber evidence="24">2.4.99.28</ecNumber>
        <ecNumber evidence="6">3.4.16.4</ecNumber>
    </recommendedName>
</protein>
<comment type="catalytic activity">
    <reaction evidence="23">
        <text>Preferential cleavage: (Ac)2-L-Lys-D-Ala-|-D-Ala. Also transpeptidation of peptidyl-alanyl moieties that are N-acyl substituents of D-alanine.</text>
        <dbReference type="EC" id="3.4.16.4"/>
    </reaction>
</comment>
<dbReference type="EC" id="3.4.16.4" evidence="6"/>
<comment type="similarity">
    <text evidence="5">In the N-terminal section; belongs to the glycosyltransferase 51 family.</text>
</comment>
<keyword evidence="21" id="KW-0511">Multifunctional enzyme</keyword>
<dbReference type="GO" id="GO:0009002">
    <property type="term" value="F:serine-type D-Ala-D-Ala carboxypeptidase activity"/>
    <property type="evidence" value="ECO:0007669"/>
    <property type="project" value="UniProtKB-EC"/>
</dbReference>
<evidence type="ECO:0000256" key="26">
    <source>
        <dbReference type="ARBA" id="ARBA00060592"/>
    </source>
</evidence>
<dbReference type="GO" id="GO:0030288">
    <property type="term" value="C:outer membrane-bounded periplasmic space"/>
    <property type="evidence" value="ECO:0007669"/>
    <property type="project" value="TreeGrafter"/>
</dbReference>
<sequence length="784" mass="89857">MAARKKRKKKYRMFWFFAKMQLVLLLAVIAGACWYYFGGYAEEVKDLKTQAIELVRHSSKETFKANQTSIVYALDESVISTLKGGKDSYYLSITDMPSNVECAIVSIEDKKFFRHNGIDYRALLRAVKAMIENGEATQGGSTITMQLARNIFLSQEKTWQRKVEEMYIARELEKKYTKDEILEFYLNNIYFGNGYYGIQSASRGYFNRDVQDLDLSEQAFLCAIPNNPTLYDPLTNITNTYKRRNRILKNMLDDGKISKTAYENALGEVMALDRPEALAKNDYVETYTYYCAARALMETEDFQFKYQFSSEDEKNKYDEAYETLYSECQKKLYTAGYRIYTSFDLNLQQELQDTVNEALAGYTEVNDEGVYALQSAAVCIDNDNGYVRAIVGGRSQDFSGYTLNRAFQSYRQPGSAIKPLIVYTPSFERNYTPDSVVTDEPIEDGPRNANGSYSGQITVRTAVEKSVNTIAWKLYEELTPEVGLSYLEKMNFAKLDVNDYRPATALGGFTNGVSALEMASGYAAIENDGNYRAPTCIVKILDADGNEIYASAQTEEAVYKQNAARMMTDVLKGVITSGTAHGLGLGSMPAAGKTGTSNDQKDGWFVGYTRYYTTSVWVGYDMPKKMDKLMGSTYPGTIWQKFMLKAHEGRSPMEFLPYAQVSDEVHTFHPEETEENPDQNADENAGQQDQNQQQQDQQQPQNQQQQDQQQPQNQQQQDQQQPQEQQQQQQEQQQQQQQEQQQQQDQQQDQQQQDQQQEQQQQQQQEQQQQQDQQQDQQQQDQQQ</sequence>
<dbReference type="GO" id="GO:0071555">
    <property type="term" value="P:cell wall organization"/>
    <property type="evidence" value="ECO:0007669"/>
    <property type="project" value="UniProtKB-KW"/>
</dbReference>
<comment type="caution">
    <text evidence="30">The sequence shown here is derived from an EMBL/GenBank/DDBJ whole genome shotgun (WGS) entry which is preliminary data.</text>
</comment>
<keyword evidence="16" id="KW-0735">Signal-anchor</keyword>
<evidence type="ECO:0000256" key="11">
    <source>
        <dbReference type="ARBA" id="ARBA00022676"/>
    </source>
</evidence>
<evidence type="ECO:0000256" key="2">
    <source>
        <dbReference type="ARBA" id="ARBA00004401"/>
    </source>
</evidence>
<dbReference type="UniPathway" id="UPA00219"/>
<keyword evidence="18" id="KW-1133">Transmembrane helix</keyword>
<keyword evidence="19" id="KW-0472">Membrane</keyword>
<gene>
    <name evidence="30" type="ORF">DW264_01485</name>
</gene>
<keyword evidence="11" id="KW-0328">Glycosyltransferase</keyword>
<evidence type="ECO:0000256" key="20">
    <source>
        <dbReference type="ARBA" id="ARBA00023251"/>
    </source>
</evidence>
<evidence type="ECO:0000256" key="4">
    <source>
        <dbReference type="ARBA" id="ARBA00007090"/>
    </source>
</evidence>
<feature type="compositionally biased region" description="Acidic residues" evidence="27">
    <location>
        <begin position="672"/>
        <end position="681"/>
    </location>
</feature>
<keyword evidence="17" id="KW-0573">Peptidoglycan synthesis</keyword>
<evidence type="ECO:0000256" key="18">
    <source>
        <dbReference type="ARBA" id="ARBA00022989"/>
    </source>
</evidence>
<dbReference type="GO" id="GO:0008658">
    <property type="term" value="F:penicillin binding"/>
    <property type="evidence" value="ECO:0007669"/>
    <property type="project" value="InterPro"/>
</dbReference>
<keyword evidence="9" id="KW-0121">Carboxypeptidase</keyword>
<dbReference type="AlphaFoldDB" id="A0A3R6G345"/>
<evidence type="ECO:0000256" key="8">
    <source>
        <dbReference type="ARBA" id="ARBA00022475"/>
    </source>
</evidence>